<dbReference type="KEGG" id="sna:Snas_3194"/>
<dbReference type="eggNOG" id="COG0494">
    <property type="taxonomic scope" value="Bacteria"/>
</dbReference>
<dbReference type="SUPFAM" id="SSF55811">
    <property type="entry name" value="Nudix"/>
    <property type="match status" value="1"/>
</dbReference>
<dbReference type="Gene3D" id="3.90.79.10">
    <property type="entry name" value="Nucleoside Triphosphate Pyrophosphohydrolase"/>
    <property type="match status" value="1"/>
</dbReference>
<evidence type="ECO:0000256" key="1">
    <source>
        <dbReference type="ARBA" id="ARBA00022801"/>
    </source>
</evidence>
<dbReference type="PROSITE" id="PS51462">
    <property type="entry name" value="NUDIX"/>
    <property type="match status" value="1"/>
</dbReference>
<dbReference type="STRING" id="446470.Snas_3194"/>
<dbReference type="GO" id="GO:0006167">
    <property type="term" value="P:AMP biosynthetic process"/>
    <property type="evidence" value="ECO:0007669"/>
    <property type="project" value="TreeGrafter"/>
</dbReference>
<reference evidence="3 4" key="1">
    <citation type="journal article" date="2009" name="Stand. Genomic Sci.">
        <title>Complete genome sequence of Stackebrandtia nassauensis type strain (LLR-40K-21).</title>
        <authorList>
            <person name="Munk C."/>
            <person name="Lapidus A."/>
            <person name="Copeland A."/>
            <person name="Jando M."/>
            <person name="Mayilraj S."/>
            <person name="Glavina Del Rio T."/>
            <person name="Nolan M."/>
            <person name="Chen F."/>
            <person name="Lucas S."/>
            <person name="Tice H."/>
            <person name="Cheng J.F."/>
            <person name="Han C."/>
            <person name="Detter J.C."/>
            <person name="Bruce D."/>
            <person name="Goodwin L."/>
            <person name="Chain P."/>
            <person name="Pitluck S."/>
            <person name="Goker M."/>
            <person name="Ovchinikova G."/>
            <person name="Pati A."/>
            <person name="Ivanova N."/>
            <person name="Mavromatis K."/>
            <person name="Chen A."/>
            <person name="Palaniappan K."/>
            <person name="Land M."/>
            <person name="Hauser L."/>
            <person name="Chang Y.J."/>
            <person name="Jeffries C.D."/>
            <person name="Bristow J."/>
            <person name="Eisen J.A."/>
            <person name="Markowitz V."/>
            <person name="Hugenholtz P."/>
            <person name="Kyrpides N.C."/>
            <person name="Klenk H.P."/>
        </authorList>
    </citation>
    <scope>NUCLEOTIDE SEQUENCE [LARGE SCALE GENOMIC DNA]</scope>
    <source>
        <strain evidence="4">DSM 44728 / CIP 108903 / NRRL B-16338 / NBRC 102104 / LLR-40K-21</strain>
    </source>
</reference>
<accession>D3QBI2</accession>
<dbReference type="PANTHER" id="PTHR21340">
    <property type="entry name" value="DIADENOSINE 5,5-P1,P4-TETRAPHOSPHATE PYROPHOSPHOHYDROLASE MUTT"/>
    <property type="match status" value="1"/>
</dbReference>
<dbReference type="HOGENOM" id="CLU_997172_0_0_11"/>
<proteinExistence type="predicted"/>
<dbReference type="AlphaFoldDB" id="D3QBI2"/>
<dbReference type="Pfam" id="PF00293">
    <property type="entry name" value="NUDIX"/>
    <property type="match status" value="1"/>
</dbReference>
<organism evidence="3 4">
    <name type="scientific">Stackebrandtia nassauensis (strain DSM 44728 / CIP 108903 / NRRL B-16338 / NBRC 102104 / LLR-40K-21)</name>
    <dbReference type="NCBI Taxonomy" id="446470"/>
    <lineage>
        <taxon>Bacteria</taxon>
        <taxon>Bacillati</taxon>
        <taxon>Actinomycetota</taxon>
        <taxon>Actinomycetes</taxon>
        <taxon>Glycomycetales</taxon>
        <taxon>Glycomycetaceae</taxon>
        <taxon>Stackebrandtia</taxon>
    </lineage>
</organism>
<dbReference type="InterPro" id="IPR051325">
    <property type="entry name" value="Nudix_hydrolase_domain"/>
</dbReference>
<keyword evidence="1 3" id="KW-0378">Hydrolase</keyword>
<evidence type="ECO:0000313" key="4">
    <source>
        <dbReference type="Proteomes" id="UP000000844"/>
    </source>
</evidence>
<keyword evidence="4" id="KW-1185">Reference proteome</keyword>
<evidence type="ECO:0000259" key="2">
    <source>
        <dbReference type="PROSITE" id="PS51462"/>
    </source>
</evidence>
<dbReference type="GO" id="GO:0004081">
    <property type="term" value="F:bis(5'-nucleosyl)-tetraphosphatase (asymmetrical) activity"/>
    <property type="evidence" value="ECO:0007669"/>
    <property type="project" value="TreeGrafter"/>
</dbReference>
<dbReference type="InterPro" id="IPR015797">
    <property type="entry name" value="NUDIX_hydrolase-like_dom_sf"/>
</dbReference>
<protein>
    <submittedName>
        <fullName evidence="3">NUDIX hydrolase</fullName>
    </submittedName>
</protein>
<dbReference type="EMBL" id="CP001778">
    <property type="protein sequence ID" value="ADD42864.1"/>
    <property type="molecule type" value="Genomic_DNA"/>
</dbReference>
<gene>
    <name evidence="3" type="ordered locus">Snas_3194</name>
</gene>
<dbReference type="OrthoDB" id="9814648at2"/>
<dbReference type="RefSeq" id="WP_013018435.1">
    <property type="nucleotide sequence ID" value="NC_013947.1"/>
</dbReference>
<dbReference type="PANTHER" id="PTHR21340:SF0">
    <property type="entry name" value="BIS(5'-NUCLEOSYL)-TETRAPHOSPHATASE [ASYMMETRICAL]"/>
    <property type="match status" value="1"/>
</dbReference>
<evidence type="ECO:0000313" key="3">
    <source>
        <dbReference type="EMBL" id="ADD42864.1"/>
    </source>
</evidence>
<dbReference type="InterPro" id="IPR000086">
    <property type="entry name" value="NUDIX_hydrolase_dom"/>
</dbReference>
<dbReference type="Proteomes" id="UP000000844">
    <property type="component" value="Chromosome"/>
</dbReference>
<feature type="domain" description="Nudix hydrolase" evidence="2">
    <location>
        <begin position="14"/>
        <end position="141"/>
    </location>
</feature>
<sequence>MTSDSTWDGVAIGTGHPRGSAIVTRRHTPDGWQYLTLHRANRPSDDPDGLWAWTPPSGMRQPGEGAYTSALRELAEETGITDATIHPIDLARGHALWLATVDADQEVVLDHEHDRYEWLDADAAAKRCRPGVAAETITTAATIPDTTFTFTPNPDNPTSGIYGITVDNQERGTAQHHAITDNPTFFDIVGHTDAAVIECVVTDTAIRADGLEPRLIWSFVRDIVLPAYQNVTTVWTVTDADHTRRLRSYMQAGFTHDVTVEVVPGRPKAVCGLRLAQWW</sequence>
<dbReference type="GO" id="GO:0006754">
    <property type="term" value="P:ATP biosynthetic process"/>
    <property type="evidence" value="ECO:0007669"/>
    <property type="project" value="TreeGrafter"/>
</dbReference>
<name>D3QBI2_STANL</name>